<protein>
    <submittedName>
        <fullName evidence="8">Probable metabolite transport protein CsbC</fullName>
    </submittedName>
</protein>
<dbReference type="PROSITE" id="PS50850">
    <property type="entry name" value="MFS"/>
    <property type="match status" value="1"/>
</dbReference>
<feature type="transmembrane region" description="Helical" evidence="6">
    <location>
        <begin position="412"/>
        <end position="430"/>
    </location>
</feature>
<dbReference type="PANTHER" id="PTHR48022">
    <property type="entry name" value="PLASTIDIC GLUCOSE TRANSPORTER 4"/>
    <property type="match status" value="1"/>
</dbReference>
<feature type="transmembrane region" description="Helical" evidence="6">
    <location>
        <begin position="137"/>
        <end position="158"/>
    </location>
</feature>
<feature type="domain" description="Major facilitator superfamily (MFS) profile" evidence="7">
    <location>
        <begin position="42"/>
        <end position="458"/>
    </location>
</feature>
<keyword evidence="5 6" id="KW-0472">Membrane</keyword>
<keyword evidence="9" id="KW-1185">Reference proteome</keyword>
<dbReference type="InterPro" id="IPR050360">
    <property type="entry name" value="MFS_Sugar_Transporters"/>
</dbReference>
<dbReference type="InterPro" id="IPR005829">
    <property type="entry name" value="Sugar_transporter_CS"/>
</dbReference>
<dbReference type="SUPFAM" id="SSF103473">
    <property type="entry name" value="MFS general substrate transporter"/>
    <property type="match status" value="1"/>
</dbReference>
<accession>A0ABY1VKP9</accession>
<dbReference type="Pfam" id="PF00083">
    <property type="entry name" value="Sugar_tr"/>
    <property type="match status" value="1"/>
</dbReference>
<feature type="transmembrane region" description="Helical" evidence="6">
    <location>
        <begin position="79"/>
        <end position="97"/>
    </location>
</feature>
<proteinExistence type="inferred from homology"/>
<dbReference type="InterPro" id="IPR005828">
    <property type="entry name" value="MFS_sugar_transport-like"/>
</dbReference>
<feature type="transmembrane region" description="Helical" evidence="6">
    <location>
        <begin position="312"/>
        <end position="333"/>
    </location>
</feature>
<dbReference type="PROSITE" id="PS00217">
    <property type="entry name" value="SUGAR_TRANSPORT_2"/>
    <property type="match status" value="1"/>
</dbReference>
<reference evidence="8 9" key="1">
    <citation type="submission" date="2018-06" db="EMBL/GenBank/DDBJ databases">
        <authorList>
            <consortium name="Pathogen Informatics"/>
            <person name="Doyle S."/>
        </authorList>
    </citation>
    <scope>NUCLEOTIDE SEQUENCE [LARGE SCALE GENOMIC DNA]</scope>
    <source>
        <strain evidence="8 9">NCTC11535</strain>
    </source>
</reference>
<feature type="transmembrane region" description="Helical" evidence="6">
    <location>
        <begin position="365"/>
        <end position="391"/>
    </location>
</feature>
<comment type="similarity">
    <text evidence="2">Belongs to the major facilitator superfamily. Sugar transporter (TC 2.A.1.1) family.</text>
</comment>
<evidence type="ECO:0000259" key="7">
    <source>
        <dbReference type="PROSITE" id="PS50850"/>
    </source>
</evidence>
<evidence type="ECO:0000256" key="4">
    <source>
        <dbReference type="ARBA" id="ARBA00022989"/>
    </source>
</evidence>
<keyword evidence="3 6" id="KW-0812">Transmembrane</keyword>
<dbReference type="Proteomes" id="UP000250006">
    <property type="component" value="Unassembled WGS sequence"/>
</dbReference>
<feature type="transmembrane region" description="Helical" evidence="6">
    <location>
        <begin position="340"/>
        <end position="359"/>
    </location>
</feature>
<evidence type="ECO:0000256" key="6">
    <source>
        <dbReference type="SAM" id="Phobius"/>
    </source>
</evidence>
<evidence type="ECO:0000256" key="5">
    <source>
        <dbReference type="ARBA" id="ARBA00023136"/>
    </source>
</evidence>
<evidence type="ECO:0000256" key="3">
    <source>
        <dbReference type="ARBA" id="ARBA00022692"/>
    </source>
</evidence>
<evidence type="ECO:0000256" key="2">
    <source>
        <dbReference type="ARBA" id="ARBA00010992"/>
    </source>
</evidence>
<feature type="transmembrane region" description="Helical" evidence="6">
    <location>
        <begin position="44"/>
        <end position="67"/>
    </location>
</feature>
<organism evidence="8 9">
    <name type="scientific">Actinomyces bovis</name>
    <dbReference type="NCBI Taxonomy" id="1658"/>
    <lineage>
        <taxon>Bacteria</taxon>
        <taxon>Bacillati</taxon>
        <taxon>Actinomycetota</taxon>
        <taxon>Actinomycetes</taxon>
        <taxon>Actinomycetales</taxon>
        <taxon>Actinomycetaceae</taxon>
        <taxon>Actinomyces</taxon>
    </lineage>
</organism>
<feature type="transmembrane region" description="Helical" evidence="6">
    <location>
        <begin position="276"/>
        <end position="300"/>
    </location>
</feature>
<feature type="transmembrane region" description="Helical" evidence="6">
    <location>
        <begin position="200"/>
        <end position="219"/>
    </location>
</feature>
<feature type="transmembrane region" description="Helical" evidence="6">
    <location>
        <begin position="170"/>
        <end position="194"/>
    </location>
</feature>
<feature type="transmembrane region" description="Helical" evidence="6">
    <location>
        <begin position="436"/>
        <end position="454"/>
    </location>
</feature>
<evidence type="ECO:0000256" key="1">
    <source>
        <dbReference type="ARBA" id="ARBA00004651"/>
    </source>
</evidence>
<comment type="caution">
    <text evidence="8">The sequence shown here is derived from an EMBL/GenBank/DDBJ whole genome shotgun (WGS) entry which is preliminary data.</text>
</comment>
<name>A0ABY1VKP9_9ACTO</name>
<dbReference type="InterPro" id="IPR020846">
    <property type="entry name" value="MFS_dom"/>
</dbReference>
<dbReference type="PANTHER" id="PTHR48022:SF2">
    <property type="entry name" value="PLASTIDIC GLUCOSE TRANSPORTER 4"/>
    <property type="match status" value="1"/>
</dbReference>
<keyword evidence="4 6" id="KW-1133">Transmembrane helix</keyword>
<evidence type="ECO:0000313" key="8">
    <source>
        <dbReference type="EMBL" id="SPT52595.1"/>
    </source>
</evidence>
<evidence type="ECO:0000313" key="9">
    <source>
        <dbReference type="Proteomes" id="UP000250006"/>
    </source>
</evidence>
<gene>
    <name evidence="8" type="primary">csbC</name>
    <name evidence="8" type="ORF">NCTC11535_00246</name>
</gene>
<sequence length="475" mass="51738">MIKWVYPRKVAWSLTKAIAMSTTDVGAYEIDPQRARFIKKHSSTLIAFGEFIDGYDLTVIGVAMVFLTKNFALTAADKGLLVAVSFIGTAIGLVVFGDLSDRIGRKRVFAFNLWVFILTAIGAALITQVWMLWVMRFLIGVAIGMDLSTSAAFLAEIAPKARRGRITGSLLNLMIVLGAIFSVLLALVLYAVVPEAHQEWIWRGMFLFAAVPAFIVLMLRRRLPESPRWLIQNGQEQKAWAIIRALGLSEEITEAKPKKSNREYRTLFHGEARRRVLVCTAFFMLNSTAGPVVSFMGPIIFAQAGVPKSNNLLVTLAANSVAAIALLVGALFIDKVNRRALGLATSAVLTVAAAVLGLFGGVSQVFLFGAFIIWSFTTYFGPGMLSVVWSVEAYPTELRGFGAGFTQSMARVMSATVVFLIPILVAKYGYYGIAPFSLVYLLMFLLVLANPWLASTSDHLESVTGQETAAAGTGH</sequence>
<dbReference type="EMBL" id="UAPQ01000001">
    <property type="protein sequence ID" value="SPT52595.1"/>
    <property type="molecule type" value="Genomic_DNA"/>
</dbReference>
<dbReference type="InterPro" id="IPR036259">
    <property type="entry name" value="MFS_trans_sf"/>
</dbReference>
<dbReference type="Gene3D" id="1.20.1250.20">
    <property type="entry name" value="MFS general substrate transporter like domains"/>
    <property type="match status" value="1"/>
</dbReference>
<comment type="subcellular location">
    <subcellularLocation>
        <location evidence="1">Cell membrane</location>
        <topology evidence="1">Multi-pass membrane protein</topology>
    </subcellularLocation>
</comment>
<feature type="transmembrane region" description="Helical" evidence="6">
    <location>
        <begin position="109"/>
        <end position="131"/>
    </location>
</feature>